<feature type="transmembrane region" description="Helical" evidence="1">
    <location>
        <begin position="48"/>
        <end position="65"/>
    </location>
</feature>
<dbReference type="EMBL" id="ML213593">
    <property type="protein sequence ID" value="TFK42150.1"/>
    <property type="molecule type" value="Genomic_DNA"/>
</dbReference>
<sequence>MDGPWKNQKNGLFYLILEQGTLYFAAVSGFTITALVLNYKAPAVQRLLNAYAMPISCLLTARFLLHLREWEHKNTLASKHALSRKMVAISIELAFCCKVLPVFLLVIYFINP</sequence>
<name>A0A5C3MA49_9AGAR</name>
<proteinExistence type="predicted"/>
<feature type="transmembrane region" description="Helical" evidence="1">
    <location>
        <begin position="86"/>
        <end position="110"/>
    </location>
</feature>
<gene>
    <name evidence="2" type="ORF">BDQ12DRAFT_663395</name>
</gene>
<keyword evidence="1" id="KW-1133">Transmembrane helix</keyword>
<protein>
    <submittedName>
        <fullName evidence="2">Uncharacterized protein</fullName>
    </submittedName>
</protein>
<keyword evidence="1" id="KW-0472">Membrane</keyword>
<dbReference type="Proteomes" id="UP000308652">
    <property type="component" value="Unassembled WGS sequence"/>
</dbReference>
<keyword evidence="1" id="KW-0812">Transmembrane</keyword>
<evidence type="ECO:0000256" key="1">
    <source>
        <dbReference type="SAM" id="Phobius"/>
    </source>
</evidence>
<dbReference type="OrthoDB" id="3267855at2759"/>
<evidence type="ECO:0000313" key="3">
    <source>
        <dbReference type="Proteomes" id="UP000308652"/>
    </source>
</evidence>
<keyword evidence="3" id="KW-1185">Reference proteome</keyword>
<reference evidence="2 3" key="1">
    <citation type="journal article" date="2019" name="Nat. Ecol. Evol.">
        <title>Megaphylogeny resolves global patterns of mushroom evolution.</title>
        <authorList>
            <person name="Varga T."/>
            <person name="Krizsan K."/>
            <person name="Foldi C."/>
            <person name="Dima B."/>
            <person name="Sanchez-Garcia M."/>
            <person name="Sanchez-Ramirez S."/>
            <person name="Szollosi G.J."/>
            <person name="Szarkandi J.G."/>
            <person name="Papp V."/>
            <person name="Albert L."/>
            <person name="Andreopoulos W."/>
            <person name="Angelini C."/>
            <person name="Antonin V."/>
            <person name="Barry K.W."/>
            <person name="Bougher N.L."/>
            <person name="Buchanan P."/>
            <person name="Buyck B."/>
            <person name="Bense V."/>
            <person name="Catcheside P."/>
            <person name="Chovatia M."/>
            <person name="Cooper J."/>
            <person name="Damon W."/>
            <person name="Desjardin D."/>
            <person name="Finy P."/>
            <person name="Geml J."/>
            <person name="Haridas S."/>
            <person name="Hughes K."/>
            <person name="Justo A."/>
            <person name="Karasinski D."/>
            <person name="Kautmanova I."/>
            <person name="Kiss B."/>
            <person name="Kocsube S."/>
            <person name="Kotiranta H."/>
            <person name="LaButti K.M."/>
            <person name="Lechner B.E."/>
            <person name="Liimatainen K."/>
            <person name="Lipzen A."/>
            <person name="Lukacs Z."/>
            <person name="Mihaltcheva S."/>
            <person name="Morgado L.N."/>
            <person name="Niskanen T."/>
            <person name="Noordeloos M.E."/>
            <person name="Ohm R.A."/>
            <person name="Ortiz-Santana B."/>
            <person name="Ovrebo C."/>
            <person name="Racz N."/>
            <person name="Riley R."/>
            <person name="Savchenko A."/>
            <person name="Shiryaev A."/>
            <person name="Soop K."/>
            <person name="Spirin V."/>
            <person name="Szebenyi C."/>
            <person name="Tomsovsky M."/>
            <person name="Tulloss R.E."/>
            <person name="Uehling J."/>
            <person name="Grigoriev I.V."/>
            <person name="Vagvolgyi C."/>
            <person name="Papp T."/>
            <person name="Martin F.M."/>
            <person name="Miettinen O."/>
            <person name="Hibbett D.S."/>
            <person name="Nagy L.G."/>
        </authorList>
    </citation>
    <scope>NUCLEOTIDE SEQUENCE [LARGE SCALE GENOMIC DNA]</scope>
    <source>
        <strain evidence="2 3">CBS 166.37</strain>
    </source>
</reference>
<feature type="transmembrane region" description="Helical" evidence="1">
    <location>
        <begin position="12"/>
        <end position="36"/>
    </location>
</feature>
<dbReference type="AlphaFoldDB" id="A0A5C3MA49"/>
<organism evidence="2 3">
    <name type="scientific">Crucibulum laeve</name>
    <dbReference type="NCBI Taxonomy" id="68775"/>
    <lineage>
        <taxon>Eukaryota</taxon>
        <taxon>Fungi</taxon>
        <taxon>Dikarya</taxon>
        <taxon>Basidiomycota</taxon>
        <taxon>Agaricomycotina</taxon>
        <taxon>Agaricomycetes</taxon>
        <taxon>Agaricomycetidae</taxon>
        <taxon>Agaricales</taxon>
        <taxon>Agaricineae</taxon>
        <taxon>Nidulariaceae</taxon>
        <taxon>Crucibulum</taxon>
    </lineage>
</organism>
<accession>A0A5C3MA49</accession>
<evidence type="ECO:0000313" key="2">
    <source>
        <dbReference type="EMBL" id="TFK42150.1"/>
    </source>
</evidence>